<dbReference type="Proteomes" id="UP000664521">
    <property type="component" value="Unassembled WGS sequence"/>
</dbReference>
<gene>
    <name evidence="8" type="primary">UGO1</name>
    <name evidence="8" type="ORF">HETSPECPRED_001829</name>
</gene>
<dbReference type="InterPro" id="IPR023395">
    <property type="entry name" value="MCP_dom_sf"/>
</dbReference>
<comment type="subcellular location">
    <subcellularLocation>
        <location evidence="1">Mitochondrion membrane</location>
    </subcellularLocation>
</comment>
<accession>A0A8H3J2N9</accession>
<dbReference type="GO" id="GO:0031966">
    <property type="term" value="C:mitochondrial membrane"/>
    <property type="evidence" value="ECO:0007669"/>
    <property type="project" value="UniProtKB-SubCell"/>
</dbReference>
<name>A0A8H3J2N9_9LECA</name>
<evidence type="ECO:0000256" key="5">
    <source>
        <dbReference type="ARBA" id="ARBA00022989"/>
    </source>
</evidence>
<dbReference type="OrthoDB" id="77989at2759"/>
<keyword evidence="4" id="KW-0999">Mitochondrion inner membrane</keyword>
<comment type="caution">
    <text evidence="8">The sequence shown here is derived from an EMBL/GenBank/DDBJ whole genome shotgun (WGS) entry which is preliminary data.</text>
</comment>
<evidence type="ECO:0000313" key="8">
    <source>
        <dbReference type="EMBL" id="CAF9939607.1"/>
    </source>
</evidence>
<evidence type="ECO:0000256" key="4">
    <source>
        <dbReference type="ARBA" id="ARBA00022792"/>
    </source>
</evidence>
<dbReference type="AlphaFoldDB" id="A0A8H3J2N9"/>
<protein>
    <submittedName>
        <fullName evidence="8">Mitochondrial fusion and transport protein ugo1</fullName>
    </submittedName>
</protein>
<dbReference type="SUPFAM" id="SSF103506">
    <property type="entry name" value="Mitochondrial carrier"/>
    <property type="match status" value="1"/>
</dbReference>
<evidence type="ECO:0000256" key="3">
    <source>
        <dbReference type="ARBA" id="ARBA00022737"/>
    </source>
</evidence>
<keyword evidence="3" id="KW-0677">Repeat</keyword>
<evidence type="ECO:0000256" key="1">
    <source>
        <dbReference type="ARBA" id="ARBA00004325"/>
    </source>
</evidence>
<evidence type="ECO:0000256" key="2">
    <source>
        <dbReference type="ARBA" id="ARBA00022692"/>
    </source>
</evidence>
<proteinExistence type="predicted"/>
<keyword evidence="2" id="KW-0812">Transmembrane</keyword>
<keyword evidence="9" id="KW-1185">Reference proteome</keyword>
<feature type="region of interest" description="Disordered" evidence="7">
    <location>
        <begin position="121"/>
        <end position="190"/>
    </location>
</feature>
<dbReference type="Gene3D" id="1.50.40.10">
    <property type="entry name" value="Mitochondrial carrier domain"/>
    <property type="match status" value="1"/>
</dbReference>
<keyword evidence="6" id="KW-0472">Membrane</keyword>
<evidence type="ECO:0000313" key="9">
    <source>
        <dbReference type="Proteomes" id="UP000664521"/>
    </source>
</evidence>
<reference evidence="8" key="1">
    <citation type="submission" date="2021-03" db="EMBL/GenBank/DDBJ databases">
        <authorList>
            <person name="Tagirdzhanova G."/>
        </authorList>
    </citation>
    <scope>NUCLEOTIDE SEQUENCE</scope>
</reference>
<sequence>MSAPREGPNPLRPYYLPPSVGLPSDLHSHPSTASNVFSKNVSTTTATNSFGSSARNILADMNYAEYTSDASPSNSEIGKQLVEQAIWKYTSIFLAQPFEVAKTVLQVQLFKGDQQLPSQARAASKVRKHTDAYRDSDEQYYDTSDGSDTDSKFYFTSSAPKSHTKSRPSRARRRRGSHDTPIDFRPQSPNTAPYSSHILGLRSPSSLVAVLSALWTKEGAWGVWKGTNSTYVYSIVLSTITSFTRSFLAAIMALPDPGMSFQPSTPFTYAGGLDVLSSPSPFVSLAIAVSAAGIAGSILAPLDIARTKIMLTPSTHPPRSIISTLKSLSIWSLPFSIAPVTIIHSVLSTLFSASTPLLLRSRLGVDPLLTPNLYSIGTFVGQTMELLVKLPVETVLRRGQMQVAQMSSSGKEVQTVVGIGPFRGLIGTMYSIVKEEGVRGSRADTGKGIQGASAVKSGPLRTVIQGEKGQGLEGLWRGWRVGLWGLIGVWGAAAVGSVGGNGGEF</sequence>
<organism evidence="8 9">
    <name type="scientific">Heterodermia speciosa</name>
    <dbReference type="NCBI Taxonomy" id="116794"/>
    <lineage>
        <taxon>Eukaryota</taxon>
        <taxon>Fungi</taxon>
        <taxon>Dikarya</taxon>
        <taxon>Ascomycota</taxon>
        <taxon>Pezizomycotina</taxon>
        <taxon>Lecanoromycetes</taxon>
        <taxon>OSLEUM clade</taxon>
        <taxon>Lecanoromycetidae</taxon>
        <taxon>Caliciales</taxon>
        <taxon>Physciaceae</taxon>
        <taxon>Heterodermia</taxon>
    </lineage>
</organism>
<evidence type="ECO:0000256" key="6">
    <source>
        <dbReference type="ARBA" id="ARBA00023136"/>
    </source>
</evidence>
<keyword evidence="4" id="KW-0496">Mitochondrion</keyword>
<keyword evidence="5" id="KW-1133">Transmembrane helix</keyword>
<feature type="compositionally biased region" description="Basic residues" evidence="7">
    <location>
        <begin position="162"/>
        <end position="176"/>
    </location>
</feature>
<dbReference type="PANTHER" id="PTHR24089">
    <property type="entry name" value="SOLUTE CARRIER FAMILY 25"/>
    <property type="match status" value="1"/>
</dbReference>
<dbReference type="EMBL" id="CAJPDS010000134">
    <property type="protein sequence ID" value="CAF9939607.1"/>
    <property type="molecule type" value="Genomic_DNA"/>
</dbReference>
<evidence type="ECO:0000256" key="7">
    <source>
        <dbReference type="SAM" id="MobiDB-lite"/>
    </source>
</evidence>